<organism evidence="1 2">
    <name type="scientific">Trifolium pratense</name>
    <name type="common">Red clover</name>
    <dbReference type="NCBI Taxonomy" id="57577"/>
    <lineage>
        <taxon>Eukaryota</taxon>
        <taxon>Viridiplantae</taxon>
        <taxon>Streptophyta</taxon>
        <taxon>Embryophyta</taxon>
        <taxon>Tracheophyta</taxon>
        <taxon>Spermatophyta</taxon>
        <taxon>Magnoliopsida</taxon>
        <taxon>eudicotyledons</taxon>
        <taxon>Gunneridae</taxon>
        <taxon>Pentapetalae</taxon>
        <taxon>rosids</taxon>
        <taxon>fabids</taxon>
        <taxon>Fabales</taxon>
        <taxon>Fabaceae</taxon>
        <taxon>Papilionoideae</taxon>
        <taxon>50 kb inversion clade</taxon>
        <taxon>NPAAA clade</taxon>
        <taxon>Hologalegina</taxon>
        <taxon>IRL clade</taxon>
        <taxon>Trifolieae</taxon>
        <taxon>Trifolium</taxon>
    </lineage>
</organism>
<gene>
    <name evidence="1" type="ORF">MILVUS5_LOCUS5772</name>
</gene>
<evidence type="ECO:0000313" key="2">
    <source>
        <dbReference type="Proteomes" id="UP001177021"/>
    </source>
</evidence>
<name>A0ACB0ISM2_TRIPR</name>
<proteinExistence type="predicted"/>
<dbReference type="EMBL" id="CASHSV030000002">
    <property type="protein sequence ID" value="CAJ2634995.1"/>
    <property type="molecule type" value="Genomic_DNA"/>
</dbReference>
<evidence type="ECO:0000313" key="1">
    <source>
        <dbReference type="EMBL" id="CAJ2634995.1"/>
    </source>
</evidence>
<dbReference type="Proteomes" id="UP001177021">
    <property type="component" value="Unassembled WGS sequence"/>
</dbReference>
<keyword evidence="2" id="KW-1185">Reference proteome</keyword>
<accession>A0ACB0ISM2</accession>
<comment type="caution">
    <text evidence="1">The sequence shown here is derived from an EMBL/GenBank/DDBJ whole genome shotgun (WGS) entry which is preliminary data.</text>
</comment>
<reference evidence="1" key="1">
    <citation type="submission" date="2023-10" db="EMBL/GenBank/DDBJ databases">
        <authorList>
            <person name="Rodriguez Cubillos JULIANA M."/>
            <person name="De Vega J."/>
        </authorList>
    </citation>
    <scope>NUCLEOTIDE SEQUENCE</scope>
</reference>
<protein>
    <submittedName>
        <fullName evidence="1">Uncharacterized protein</fullName>
    </submittedName>
</protein>
<sequence>MSSSSDHPWIYDVFISFRGKDTRQTIVSHLYAGLSNAGIHTFLDDEKLRKGNKLGAELERAIEGSKISIVVLSPNYAGSSWCLNELVHIMDCQKTYGQLVIPLFYYVDPTFVRKQTGEFGKILQVTARKKEVCMSKWRTALYDVANLAGWDAKTIQEHEANYC</sequence>